<evidence type="ECO:0000313" key="2">
    <source>
        <dbReference type="EMBL" id="MFB9073870.1"/>
    </source>
</evidence>
<protein>
    <submittedName>
        <fullName evidence="3">Uncharacterized protein</fullName>
    </submittedName>
</protein>
<name>A0ABV5G7Y9_9MICC</name>
<dbReference type="EMBL" id="JBHMFI010000001">
    <property type="protein sequence ID" value="MFB9073870.1"/>
    <property type="molecule type" value="Genomic_DNA"/>
</dbReference>
<feature type="region of interest" description="Disordered" evidence="1">
    <location>
        <begin position="1"/>
        <end position="25"/>
    </location>
</feature>
<organism evidence="3 4">
    <name type="scientific">Citricoccus parietis</name>
    <dbReference type="NCBI Taxonomy" id="592307"/>
    <lineage>
        <taxon>Bacteria</taxon>
        <taxon>Bacillati</taxon>
        <taxon>Actinomycetota</taxon>
        <taxon>Actinomycetes</taxon>
        <taxon>Micrococcales</taxon>
        <taxon>Micrococcaceae</taxon>
        <taxon>Citricoccus</taxon>
    </lineage>
</organism>
<dbReference type="EMBL" id="JBHMFI010000010">
    <property type="protein sequence ID" value="MFB9075068.1"/>
    <property type="molecule type" value="Genomic_DNA"/>
</dbReference>
<gene>
    <name evidence="2" type="ORF">ACFFX0_22790</name>
    <name evidence="3" type="ORF">ACFFX0_29365</name>
</gene>
<comment type="caution">
    <text evidence="3">The sequence shown here is derived from an EMBL/GenBank/DDBJ whole genome shotgun (WGS) entry which is preliminary data.</text>
</comment>
<evidence type="ECO:0000313" key="4">
    <source>
        <dbReference type="Proteomes" id="UP001589575"/>
    </source>
</evidence>
<keyword evidence="4" id="KW-1185">Reference proteome</keyword>
<accession>A0ABV5G7Y9</accession>
<dbReference type="Proteomes" id="UP001589575">
    <property type="component" value="Unassembled WGS sequence"/>
</dbReference>
<feature type="region of interest" description="Disordered" evidence="1">
    <location>
        <begin position="70"/>
        <end position="108"/>
    </location>
</feature>
<proteinExistence type="predicted"/>
<sequence>MPDAGEMPTRGRTVARERLQRPRNGRGLHLFVRWVSTPPTTPGKHTQTEPDRATVTKGRITLEEVSCEVGAPASRKPAGADNRHSVKGRATYETGWRRSGRPEVRCEAKPGVQTAVAPLTPA</sequence>
<evidence type="ECO:0000313" key="3">
    <source>
        <dbReference type="EMBL" id="MFB9075068.1"/>
    </source>
</evidence>
<evidence type="ECO:0000256" key="1">
    <source>
        <dbReference type="SAM" id="MobiDB-lite"/>
    </source>
</evidence>
<reference evidence="3 4" key="1">
    <citation type="submission" date="2024-09" db="EMBL/GenBank/DDBJ databases">
        <authorList>
            <person name="Sun Q."/>
            <person name="Mori K."/>
        </authorList>
    </citation>
    <scope>NUCLEOTIDE SEQUENCE [LARGE SCALE GENOMIC DNA]</scope>
    <source>
        <strain evidence="3 4">CCM 7609</strain>
    </source>
</reference>